<dbReference type="OrthoDB" id="797704at2"/>
<keyword evidence="2" id="KW-1185">Reference proteome</keyword>
<reference evidence="1 2" key="1">
    <citation type="journal article" date="2013" name="J. Microbiol.">
        <title>Mucilaginibacter ginsenosidivorax sp. nov., with ginsenoside converting activity isolated from sediment.</title>
        <authorList>
            <person name="Kim J.K."/>
            <person name="Choi T.E."/>
            <person name="Liu Q.M."/>
            <person name="Park H.Y."/>
            <person name="Yi T.H."/>
            <person name="Yoon M.H."/>
            <person name="Kim S.C."/>
            <person name="Im W.T."/>
        </authorList>
    </citation>
    <scope>NUCLEOTIDE SEQUENCE [LARGE SCALE GENOMIC DNA]</scope>
    <source>
        <strain evidence="1 2">KHI28</strain>
    </source>
</reference>
<dbReference type="Proteomes" id="UP000321362">
    <property type="component" value="Chromosome"/>
</dbReference>
<gene>
    <name evidence="1" type="ORF">FSB76_01625</name>
</gene>
<name>A0A5B8VTE3_9SPHI</name>
<sequence>MVPFNLQLELTNLLTTISAEQLDQLADETGFMRYQVRTFNRQSVVFVNIEEEPLSREKITGYSEEEVFSHDEIKVIAPAIRRYNSSRQLNFDQMAFDF</sequence>
<dbReference type="RefSeq" id="WP_147051868.1">
    <property type="nucleotide sequence ID" value="NZ_CP042437.1"/>
</dbReference>
<dbReference type="EMBL" id="CP042437">
    <property type="protein sequence ID" value="QEC74709.1"/>
    <property type="molecule type" value="Genomic_DNA"/>
</dbReference>
<dbReference type="KEGG" id="mgk:FSB76_01625"/>
<evidence type="ECO:0000313" key="1">
    <source>
        <dbReference type="EMBL" id="QEC74709.1"/>
    </source>
</evidence>
<evidence type="ECO:0000313" key="2">
    <source>
        <dbReference type="Proteomes" id="UP000321362"/>
    </source>
</evidence>
<dbReference type="AlphaFoldDB" id="A0A5B8VTE3"/>
<accession>A0A5B8VTE3</accession>
<proteinExistence type="predicted"/>
<protein>
    <submittedName>
        <fullName evidence="1">Uncharacterized protein</fullName>
    </submittedName>
</protein>
<organism evidence="1 2">
    <name type="scientific">Mucilaginibacter ginsenosidivorax</name>
    <dbReference type="NCBI Taxonomy" id="862126"/>
    <lineage>
        <taxon>Bacteria</taxon>
        <taxon>Pseudomonadati</taxon>
        <taxon>Bacteroidota</taxon>
        <taxon>Sphingobacteriia</taxon>
        <taxon>Sphingobacteriales</taxon>
        <taxon>Sphingobacteriaceae</taxon>
        <taxon>Mucilaginibacter</taxon>
    </lineage>
</organism>